<feature type="region of interest" description="Disordered" evidence="1">
    <location>
        <begin position="1"/>
        <end position="20"/>
    </location>
</feature>
<evidence type="ECO:0000313" key="2">
    <source>
        <dbReference type="EMBL" id="AKJ01633.1"/>
    </source>
</evidence>
<gene>
    <name evidence="2" type="ORF">AA314_03259</name>
</gene>
<reference evidence="2 3" key="1">
    <citation type="submission" date="2015-05" db="EMBL/GenBank/DDBJ databases">
        <title>Genome assembly of Archangium gephyra DSM 2261.</title>
        <authorList>
            <person name="Sharma G."/>
            <person name="Subramanian S."/>
        </authorList>
    </citation>
    <scope>NUCLEOTIDE SEQUENCE [LARGE SCALE GENOMIC DNA]</scope>
    <source>
        <strain evidence="2 3">DSM 2261</strain>
    </source>
</reference>
<name>A0AAC8TDA7_9BACT</name>
<accession>A0AAC8TDA7</accession>
<protein>
    <submittedName>
        <fullName evidence="2">Uncharacterized protein</fullName>
    </submittedName>
</protein>
<evidence type="ECO:0000313" key="3">
    <source>
        <dbReference type="Proteomes" id="UP000035579"/>
    </source>
</evidence>
<sequence length="65" mass="7248">MVGEHQSTHQHPKHDNAHPPLDVFHLAGMGMFSWMANCLQMPRKWPLPTAGLSRYGERGIQGDAA</sequence>
<organism evidence="2 3">
    <name type="scientific">Archangium gephyra</name>
    <dbReference type="NCBI Taxonomy" id="48"/>
    <lineage>
        <taxon>Bacteria</taxon>
        <taxon>Pseudomonadati</taxon>
        <taxon>Myxococcota</taxon>
        <taxon>Myxococcia</taxon>
        <taxon>Myxococcales</taxon>
        <taxon>Cystobacterineae</taxon>
        <taxon>Archangiaceae</taxon>
        <taxon>Archangium</taxon>
    </lineage>
</organism>
<proteinExistence type="predicted"/>
<evidence type="ECO:0000256" key="1">
    <source>
        <dbReference type="SAM" id="MobiDB-lite"/>
    </source>
</evidence>
<dbReference type="Proteomes" id="UP000035579">
    <property type="component" value="Chromosome"/>
</dbReference>
<dbReference type="KEGG" id="age:AA314_03259"/>
<dbReference type="AlphaFoldDB" id="A0AAC8TDA7"/>
<dbReference type="EMBL" id="CP011509">
    <property type="protein sequence ID" value="AKJ01633.1"/>
    <property type="molecule type" value="Genomic_DNA"/>
</dbReference>